<sequence length="122" mass="14050">MKEWAHTVKRDILALSVAYKDPRVPWYARAFIIGLLGYAFSPIDLIPDFIPVIGLLDDLILLPLGILLAIKMIPPLVLQESRIQAQQMLDQHRPLSWRGALIIVLIWLTCAALIVLWFLRWR</sequence>
<dbReference type="EMBL" id="BIFT01000002">
    <property type="protein sequence ID" value="GCE31716.1"/>
    <property type="molecule type" value="Genomic_DNA"/>
</dbReference>
<evidence type="ECO:0000256" key="2">
    <source>
        <dbReference type="ARBA" id="ARBA00022692"/>
    </source>
</evidence>
<keyword evidence="8" id="KW-1185">Reference proteome</keyword>
<keyword evidence="4 5" id="KW-0472">Membrane</keyword>
<dbReference type="GO" id="GO:0012505">
    <property type="term" value="C:endomembrane system"/>
    <property type="evidence" value="ECO:0007669"/>
    <property type="project" value="UniProtKB-SubCell"/>
</dbReference>
<evidence type="ECO:0000313" key="8">
    <source>
        <dbReference type="Proteomes" id="UP000287171"/>
    </source>
</evidence>
<reference evidence="8" key="1">
    <citation type="submission" date="2018-12" db="EMBL/GenBank/DDBJ databases">
        <title>Tengunoibacter tsumagoiensis gen. nov., sp. nov., Dictyobacter kobayashii sp. nov., D. alpinus sp. nov., and D. joshuensis sp. nov. and description of Dictyobacteraceae fam. nov. within the order Ktedonobacterales isolated from Tengu-no-mugimeshi.</title>
        <authorList>
            <person name="Wang C.M."/>
            <person name="Zheng Y."/>
            <person name="Sakai Y."/>
            <person name="Toyoda A."/>
            <person name="Minakuchi Y."/>
            <person name="Abe K."/>
            <person name="Yokota A."/>
            <person name="Yabe S."/>
        </authorList>
    </citation>
    <scope>NUCLEOTIDE SEQUENCE [LARGE SCALE GENOMIC DNA]</scope>
    <source>
        <strain evidence="8">Uno16</strain>
    </source>
</reference>
<proteinExistence type="predicted"/>
<evidence type="ECO:0000313" key="7">
    <source>
        <dbReference type="EMBL" id="GCE31716.1"/>
    </source>
</evidence>
<comment type="caution">
    <text evidence="7">The sequence shown here is derived from an EMBL/GenBank/DDBJ whole genome shotgun (WGS) entry which is preliminary data.</text>
</comment>
<dbReference type="Pfam" id="PF06803">
    <property type="entry name" value="DUF1232"/>
    <property type="match status" value="1"/>
</dbReference>
<feature type="transmembrane region" description="Helical" evidence="5">
    <location>
        <begin position="59"/>
        <end position="78"/>
    </location>
</feature>
<keyword evidence="2 5" id="KW-0812">Transmembrane</keyword>
<dbReference type="Proteomes" id="UP000287171">
    <property type="component" value="Unassembled WGS sequence"/>
</dbReference>
<evidence type="ECO:0000256" key="4">
    <source>
        <dbReference type="ARBA" id="ARBA00023136"/>
    </source>
</evidence>
<dbReference type="InterPro" id="IPR010652">
    <property type="entry name" value="DUF1232"/>
</dbReference>
<accession>A0A402BK62</accession>
<feature type="domain" description="DUF1232" evidence="6">
    <location>
        <begin position="28"/>
        <end position="64"/>
    </location>
</feature>
<evidence type="ECO:0000256" key="3">
    <source>
        <dbReference type="ARBA" id="ARBA00022989"/>
    </source>
</evidence>
<evidence type="ECO:0000256" key="5">
    <source>
        <dbReference type="SAM" id="Phobius"/>
    </source>
</evidence>
<organism evidence="7 8">
    <name type="scientific">Dictyobacter alpinus</name>
    <dbReference type="NCBI Taxonomy" id="2014873"/>
    <lineage>
        <taxon>Bacteria</taxon>
        <taxon>Bacillati</taxon>
        <taxon>Chloroflexota</taxon>
        <taxon>Ktedonobacteria</taxon>
        <taxon>Ktedonobacterales</taxon>
        <taxon>Dictyobacteraceae</taxon>
        <taxon>Dictyobacter</taxon>
    </lineage>
</organism>
<protein>
    <recommendedName>
        <fullName evidence="6">DUF1232 domain-containing protein</fullName>
    </recommendedName>
</protein>
<feature type="transmembrane region" description="Helical" evidence="5">
    <location>
        <begin position="26"/>
        <end position="47"/>
    </location>
</feature>
<evidence type="ECO:0000256" key="1">
    <source>
        <dbReference type="ARBA" id="ARBA00004127"/>
    </source>
</evidence>
<comment type="subcellular location">
    <subcellularLocation>
        <location evidence="1">Endomembrane system</location>
        <topology evidence="1">Multi-pass membrane protein</topology>
    </subcellularLocation>
</comment>
<feature type="transmembrane region" description="Helical" evidence="5">
    <location>
        <begin position="99"/>
        <end position="119"/>
    </location>
</feature>
<evidence type="ECO:0000259" key="6">
    <source>
        <dbReference type="Pfam" id="PF06803"/>
    </source>
</evidence>
<gene>
    <name evidence="7" type="ORF">KDA_72000</name>
</gene>
<keyword evidence="3 5" id="KW-1133">Transmembrane helix</keyword>
<name>A0A402BK62_9CHLR</name>
<dbReference type="AlphaFoldDB" id="A0A402BK62"/>